<organism evidence="1 2">
    <name type="scientific">Tetranychus urticae</name>
    <name type="common">Two-spotted spider mite</name>
    <dbReference type="NCBI Taxonomy" id="32264"/>
    <lineage>
        <taxon>Eukaryota</taxon>
        <taxon>Metazoa</taxon>
        <taxon>Ecdysozoa</taxon>
        <taxon>Arthropoda</taxon>
        <taxon>Chelicerata</taxon>
        <taxon>Arachnida</taxon>
        <taxon>Acari</taxon>
        <taxon>Acariformes</taxon>
        <taxon>Trombidiformes</taxon>
        <taxon>Prostigmata</taxon>
        <taxon>Eleutherengona</taxon>
        <taxon>Raphignathae</taxon>
        <taxon>Tetranychoidea</taxon>
        <taxon>Tetranychidae</taxon>
        <taxon>Tetranychus</taxon>
    </lineage>
</organism>
<evidence type="ECO:0000313" key="1">
    <source>
        <dbReference type="EnsemblMetazoa" id="tetur06g00030.1"/>
    </source>
</evidence>
<reference evidence="2" key="1">
    <citation type="submission" date="2011-08" db="EMBL/GenBank/DDBJ databases">
        <authorList>
            <person name="Rombauts S."/>
        </authorList>
    </citation>
    <scope>NUCLEOTIDE SEQUENCE</scope>
    <source>
        <strain evidence="2">London</strain>
    </source>
</reference>
<reference evidence="1" key="2">
    <citation type="submission" date="2015-06" db="UniProtKB">
        <authorList>
            <consortium name="EnsemblMetazoa"/>
        </authorList>
    </citation>
    <scope>IDENTIFICATION</scope>
</reference>
<sequence>MCSSWGPLLDRLNIFPSVQLVTPALVSYIRVGHAPQPPFIKDEKPVKIQILTRSQKQLLPQYTISPLTLTNHDLTWRVNVSHVGPAPPPLSLRKAWKYSDFDKSKTDTAPNHVSSLNLTIINESVTAVTNSWSLAADSAKQLALKGKRSSDGGAYATARNPFHRHHPRTVLRLYAIGPLSGTHNSTQPLPAGNSRLICIILTLLTEFHKTKLRWTKFSHLGFRAVCTTIGVASGVHYCYMYFDMNESQAVSIQKSVLSTCLTLHKQSQRDALTNRSFTHYHEHVQPFDEPCRTGYNYGGVPQAPPTLVTEISPQGLTLPYQRVMRVSLGNLKQTILINN</sequence>
<dbReference type="HOGENOM" id="CLU_819718_0_0_1"/>
<proteinExistence type="predicted"/>
<keyword evidence="2" id="KW-1185">Reference proteome</keyword>
<evidence type="ECO:0000313" key="2">
    <source>
        <dbReference type="Proteomes" id="UP000015104"/>
    </source>
</evidence>
<name>T1K6C9_TETUR</name>
<dbReference type="AlphaFoldDB" id="T1K6C9"/>
<dbReference type="EMBL" id="CAEY01001788">
    <property type="status" value="NOT_ANNOTATED_CDS"/>
    <property type="molecule type" value="Genomic_DNA"/>
</dbReference>
<dbReference type="EnsemblMetazoa" id="tetur06g00030.1">
    <property type="protein sequence ID" value="tetur06g00030.1"/>
    <property type="gene ID" value="tetur06g00030"/>
</dbReference>
<accession>T1K6C9</accession>
<dbReference type="Proteomes" id="UP000015104">
    <property type="component" value="Unassembled WGS sequence"/>
</dbReference>
<protein>
    <submittedName>
        <fullName evidence="1">Uncharacterized protein</fullName>
    </submittedName>
</protein>